<dbReference type="AlphaFoldDB" id="A0A9P0NUI9"/>
<accession>A0A9P0NUI9</accession>
<dbReference type="EMBL" id="CAKOFQ010006666">
    <property type="protein sequence ID" value="CAH1956731.1"/>
    <property type="molecule type" value="Genomic_DNA"/>
</dbReference>
<keyword evidence="2" id="KW-1185">Reference proteome</keyword>
<reference evidence="1" key="1">
    <citation type="submission" date="2022-03" db="EMBL/GenBank/DDBJ databases">
        <authorList>
            <person name="Sayadi A."/>
        </authorList>
    </citation>
    <scope>NUCLEOTIDE SEQUENCE</scope>
</reference>
<comment type="caution">
    <text evidence="1">The sequence shown here is derived from an EMBL/GenBank/DDBJ whole genome shotgun (WGS) entry which is preliminary data.</text>
</comment>
<protein>
    <submittedName>
        <fullName evidence="1">Uncharacterized protein</fullName>
    </submittedName>
</protein>
<proteinExistence type="predicted"/>
<dbReference type="Proteomes" id="UP001152888">
    <property type="component" value="Unassembled WGS sequence"/>
</dbReference>
<name>A0A9P0NUI9_ACAOB</name>
<gene>
    <name evidence="1" type="ORF">ACAOBT_LOCUS1700</name>
</gene>
<evidence type="ECO:0000313" key="1">
    <source>
        <dbReference type="EMBL" id="CAH1956731.1"/>
    </source>
</evidence>
<evidence type="ECO:0000313" key="2">
    <source>
        <dbReference type="Proteomes" id="UP001152888"/>
    </source>
</evidence>
<sequence length="86" mass="9542">MTTDVDDDTMASGQVGYCSEEFHDLDICQDPREYRCTAAGLEAVSRGSGQTIRDGQQEVAAKPSKQMNIKRTLAHLKLEVPHDFNI</sequence>
<organism evidence="1 2">
    <name type="scientific">Acanthoscelides obtectus</name>
    <name type="common">Bean weevil</name>
    <name type="synonym">Bruchus obtectus</name>
    <dbReference type="NCBI Taxonomy" id="200917"/>
    <lineage>
        <taxon>Eukaryota</taxon>
        <taxon>Metazoa</taxon>
        <taxon>Ecdysozoa</taxon>
        <taxon>Arthropoda</taxon>
        <taxon>Hexapoda</taxon>
        <taxon>Insecta</taxon>
        <taxon>Pterygota</taxon>
        <taxon>Neoptera</taxon>
        <taxon>Endopterygota</taxon>
        <taxon>Coleoptera</taxon>
        <taxon>Polyphaga</taxon>
        <taxon>Cucujiformia</taxon>
        <taxon>Chrysomeloidea</taxon>
        <taxon>Chrysomelidae</taxon>
        <taxon>Bruchinae</taxon>
        <taxon>Bruchini</taxon>
        <taxon>Acanthoscelides</taxon>
    </lineage>
</organism>